<keyword evidence="4" id="KW-1185">Reference proteome</keyword>
<evidence type="ECO:0000256" key="2">
    <source>
        <dbReference type="SAM" id="MobiDB-lite"/>
    </source>
</evidence>
<sequence length="746" mass="77916">MADQRMTFTLTGRDRLSPALSSAGRSADQLSRDLRDVSDSGDALGRSSQRNGASIGGFMRILGSVAGAAASAGTSLGGGAAGAKAFGAAVAVTALPALGALVPMLAGAAVVAGAAKLAFSGVGEAVALAGKDSKAYAEKLDAMSGPQRNFTKALVGAKKELSGVGEEVRRIALPPLTKAIRESGPALRAFRGGLKDGAGVIGDFGREFGKVLSDKSFGDVLRRNFRLGTDFFSGLARPVATFTRSLFEFGAASKPTLDAFQEGISGLLSKGIPGFFDGLKSGIKGSAAMFRGLFSAVNDVLPAIGELVGAIAESLGPALGKIMRTAGKTGAGAFRGLAGAVRYMRPLFEEMAGAVRIAHVVLRTAGTIAKQVGGVLIRSLWPSFGKAKDAVGPLQTLANWLDRNKDAVDEFALRASNAIIDFVAAVISNIPGIIGAIRDMSNAVLTGFDGIVSGAAKSFGWVPGVGDKLKDANESFDRFKNGFIGGLDAAEQKSQEFADRVIPRLEGNKLRLNKQEWDRKLRDAQRRVDNLKQKKKTAVGADKRELDRKIRDAQARVNALKQTRPPSLSANASPLHNAVRAARAAIDSIRSKTITITAIVRRAGDLAMGLFPGRAHGGLVPAYAGGGAMQAFPYGGQVRGPGTSTSDSIRGIFSRGVADVSSGEYVIQASAVRRYGVGLMDAINNMQFARSAAVPLTAGAAAAAPAPSVTHSPTYNIYPQRADFTTQQLEAMQRRLDLQHRVRRPR</sequence>
<evidence type="ECO:0000256" key="1">
    <source>
        <dbReference type="SAM" id="Coils"/>
    </source>
</evidence>
<feature type="coiled-coil region" evidence="1">
    <location>
        <begin position="507"/>
        <end position="563"/>
    </location>
</feature>
<comment type="caution">
    <text evidence="3">The sequence shown here is derived from an EMBL/GenBank/DDBJ whole genome shotgun (WGS) entry which is preliminary data.</text>
</comment>
<dbReference type="Proteomes" id="UP001500443">
    <property type="component" value="Unassembled WGS sequence"/>
</dbReference>
<evidence type="ECO:0000313" key="3">
    <source>
        <dbReference type="EMBL" id="GAA1502201.1"/>
    </source>
</evidence>
<dbReference type="RefSeq" id="WP_344294151.1">
    <property type="nucleotide sequence ID" value="NZ_BAAAPF010000328.1"/>
</dbReference>
<evidence type="ECO:0000313" key="4">
    <source>
        <dbReference type="Proteomes" id="UP001500443"/>
    </source>
</evidence>
<feature type="region of interest" description="Disordered" evidence="2">
    <location>
        <begin position="19"/>
        <end position="48"/>
    </location>
</feature>
<dbReference type="EMBL" id="BAAAPF010000328">
    <property type="protein sequence ID" value="GAA1502201.1"/>
    <property type="molecule type" value="Genomic_DNA"/>
</dbReference>
<gene>
    <name evidence="3" type="ORF">GCM10009802_59180</name>
</gene>
<organism evidence="3 4">
    <name type="scientific">Streptomyces synnematoformans</name>
    <dbReference type="NCBI Taxonomy" id="415721"/>
    <lineage>
        <taxon>Bacteria</taxon>
        <taxon>Bacillati</taxon>
        <taxon>Actinomycetota</taxon>
        <taxon>Actinomycetes</taxon>
        <taxon>Kitasatosporales</taxon>
        <taxon>Streptomycetaceae</taxon>
        <taxon>Streptomyces</taxon>
    </lineage>
</organism>
<name>A0ABN1ZQU1_9ACTN</name>
<evidence type="ECO:0008006" key="5">
    <source>
        <dbReference type="Google" id="ProtNLM"/>
    </source>
</evidence>
<reference evidence="3 4" key="1">
    <citation type="journal article" date="2019" name="Int. J. Syst. Evol. Microbiol.">
        <title>The Global Catalogue of Microorganisms (GCM) 10K type strain sequencing project: providing services to taxonomists for standard genome sequencing and annotation.</title>
        <authorList>
            <consortium name="The Broad Institute Genomics Platform"/>
            <consortium name="The Broad Institute Genome Sequencing Center for Infectious Disease"/>
            <person name="Wu L."/>
            <person name="Ma J."/>
        </authorList>
    </citation>
    <scope>NUCLEOTIDE SEQUENCE [LARGE SCALE GENOMIC DNA]</scope>
    <source>
        <strain evidence="3 4">JCM 15481</strain>
    </source>
</reference>
<keyword evidence="1" id="KW-0175">Coiled coil</keyword>
<protein>
    <recommendedName>
        <fullName evidence="5">Phage tail protein</fullName>
    </recommendedName>
</protein>
<proteinExistence type="predicted"/>
<accession>A0ABN1ZQU1</accession>